<dbReference type="EMBL" id="JBHUHP010000010">
    <property type="protein sequence ID" value="MFD2092375.1"/>
    <property type="molecule type" value="Genomic_DNA"/>
</dbReference>
<accession>A0ABW4XAV1</accession>
<evidence type="ECO:0000313" key="2">
    <source>
        <dbReference type="Proteomes" id="UP001597402"/>
    </source>
</evidence>
<dbReference type="Proteomes" id="UP001597402">
    <property type="component" value="Unassembled WGS sequence"/>
</dbReference>
<dbReference type="RefSeq" id="WP_376876133.1">
    <property type="nucleotide sequence ID" value="NZ_JBHUHP010000010.1"/>
</dbReference>
<evidence type="ECO:0008006" key="3">
    <source>
        <dbReference type="Google" id="ProtNLM"/>
    </source>
</evidence>
<keyword evidence="2" id="KW-1185">Reference proteome</keyword>
<name>A0ABW4XAV1_9ACTN</name>
<comment type="caution">
    <text evidence="1">The sequence shown here is derived from an EMBL/GenBank/DDBJ whole genome shotgun (WGS) entry which is preliminary data.</text>
</comment>
<organism evidence="1 2">
    <name type="scientific">Blastococcus deserti</name>
    <dbReference type="NCBI Taxonomy" id="2259033"/>
    <lineage>
        <taxon>Bacteria</taxon>
        <taxon>Bacillati</taxon>
        <taxon>Actinomycetota</taxon>
        <taxon>Actinomycetes</taxon>
        <taxon>Geodermatophilales</taxon>
        <taxon>Geodermatophilaceae</taxon>
        <taxon>Blastococcus</taxon>
    </lineage>
</organism>
<gene>
    <name evidence="1" type="ORF">ACFSHS_12430</name>
</gene>
<reference evidence="2" key="1">
    <citation type="journal article" date="2019" name="Int. J. Syst. Evol. Microbiol.">
        <title>The Global Catalogue of Microorganisms (GCM) 10K type strain sequencing project: providing services to taxonomists for standard genome sequencing and annotation.</title>
        <authorList>
            <consortium name="The Broad Institute Genomics Platform"/>
            <consortium name="The Broad Institute Genome Sequencing Center for Infectious Disease"/>
            <person name="Wu L."/>
            <person name="Ma J."/>
        </authorList>
    </citation>
    <scope>NUCLEOTIDE SEQUENCE [LARGE SCALE GENOMIC DNA]</scope>
    <source>
        <strain evidence="2">JCM 3338</strain>
    </source>
</reference>
<protein>
    <recommendedName>
        <fullName evidence="3">Pentapeptide repeat protein</fullName>
    </recommendedName>
</protein>
<evidence type="ECO:0000313" key="1">
    <source>
        <dbReference type="EMBL" id="MFD2092375.1"/>
    </source>
</evidence>
<proteinExistence type="predicted"/>
<sequence>MTNPTLKGTTMFEDQKVELLPARTTMKKWGRGGNFQSGNLAVAAAVNAGNVNVGGSQLNLASANALAGSNVFVG</sequence>